<organism evidence="1 2">
    <name type="scientific">Frankliniella fusca</name>
    <dbReference type="NCBI Taxonomy" id="407009"/>
    <lineage>
        <taxon>Eukaryota</taxon>
        <taxon>Metazoa</taxon>
        <taxon>Ecdysozoa</taxon>
        <taxon>Arthropoda</taxon>
        <taxon>Hexapoda</taxon>
        <taxon>Insecta</taxon>
        <taxon>Pterygota</taxon>
        <taxon>Neoptera</taxon>
        <taxon>Paraneoptera</taxon>
        <taxon>Thysanoptera</taxon>
        <taxon>Terebrantia</taxon>
        <taxon>Thripoidea</taxon>
        <taxon>Thripidae</taxon>
        <taxon>Frankliniella</taxon>
    </lineage>
</organism>
<name>A0AAE1HCN1_9NEOP</name>
<reference evidence="1" key="2">
    <citation type="journal article" date="2023" name="BMC Genomics">
        <title>Pest status, molecular evolution, and epigenetic factors derived from the genome assembly of Frankliniella fusca, a thysanopteran phytovirus vector.</title>
        <authorList>
            <person name="Catto M.A."/>
            <person name="Labadie P.E."/>
            <person name="Jacobson A.L."/>
            <person name="Kennedy G.G."/>
            <person name="Srinivasan R."/>
            <person name="Hunt B.G."/>
        </authorList>
    </citation>
    <scope>NUCLEOTIDE SEQUENCE</scope>
    <source>
        <strain evidence="1">PL_HMW_Pooled</strain>
    </source>
</reference>
<proteinExistence type="predicted"/>
<sequence>MRRAIGNVEDPEVLARLPERQTIRCVVHLHQSRGRPRIPAGLADIVLEAPYTTSKRGTRFLVFDSDDADRIVVFVTDEALRILWASEQRCQIGRFIAIWATSVLTDEADRQRLRFRVKLIMTDFEIAAMNVSQHFFPAAERKGCLFHFNQSLWRKAVDEGLRVPYINAENEEHTVRCDIQRLMAIPFVPVNEVEEVFDMVYDEVDDRVLNLATHLDNNYIRGHRALRRRRAVPPMFPLALWNVHEQAVENTHRTNNVVEAYHSKFQKLLVVHHANVWKFLDEIRSEEHDFLQILAQIRAGHINVKQPVNKKYKMCQRRLHRLAETYEEYKERGEIFTYLEAVAYNLKIQPE</sequence>
<dbReference type="Proteomes" id="UP001219518">
    <property type="component" value="Unassembled WGS sequence"/>
</dbReference>
<evidence type="ECO:0000313" key="2">
    <source>
        <dbReference type="Proteomes" id="UP001219518"/>
    </source>
</evidence>
<protein>
    <submittedName>
        <fullName evidence="1">DNA gyrase subunit B</fullName>
    </submittedName>
</protein>
<gene>
    <name evidence="1" type="ORF">KUF71_001098</name>
</gene>
<dbReference type="AlphaFoldDB" id="A0AAE1HCN1"/>
<keyword evidence="2" id="KW-1185">Reference proteome</keyword>
<dbReference type="EMBL" id="JAHWGI010000968">
    <property type="protein sequence ID" value="KAK3918974.1"/>
    <property type="molecule type" value="Genomic_DNA"/>
</dbReference>
<accession>A0AAE1HCN1</accession>
<evidence type="ECO:0000313" key="1">
    <source>
        <dbReference type="EMBL" id="KAK3918974.1"/>
    </source>
</evidence>
<comment type="caution">
    <text evidence="1">The sequence shown here is derived from an EMBL/GenBank/DDBJ whole genome shotgun (WGS) entry which is preliminary data.</text>
</comment>
<reference evidence="1" key="1">
    <citation type="submission" date="2021-07" db="EMBL/GenBank/DDBJ databases">
        <authorList>
            <person name="Catto M.A."/>
            <person name="Jacobson A."/>
            <person name="Kennedy G."/>
            <person name="Labadie P."/>
            <person name="Hunt B.G."/>
            <person name="Srinivasan R."/>
        </authorList>
    </citation>
    <scope>NUCLEOTIDE SEQUENCE</scope>
    <source>
        <strain evidence="1">PL_HMW_Pooled</strain>
        <tissue evidence="1">Head</tissue>
    </source>
</reference>